<dbReference type="Proteomes" id="UP000184314">
    <property type="component" value="Unassembled WGS sequence"/>
</dbReference>
<accession>A0A1M6QRL3</accession>
<evidence type="ECO:0000313" key="3">
    <source>
        <dbReference type="Proteomes" id="UP000184314"/>
    </source>
</evidence>
<feature type="domain" description="FHA" evidence="1">
    <location>
        <begin position="74"/>
        <end position="135"/>
    </location>
</feature>
<gene>
    <name evidence="2" type="ORF">SAMN04488007_2445</name>
</gene>
<dbReference type="OrthoDB" id="1162996at2"/>
<reference evidence="3" key="1">
    <citation type="submission" date="2016-11" db="EMBL/GenBank/DDBJ databases">
        <authorList>
            <person name="Varghese N."/>
            <person name="Submissions S."/>
        </authorList>
    </citation>
    <scope>NUCLEOTIDE SEQUENCE [LARGE SCALE GENOMIC DNA]</scope>
    <source>
        <strain evidence="3">DSM 16478</strain>
    </source>
</reference>
<organism evidence="2 3">
    <name type="scientific">Maribacter aquivivus</name>
    <dbReference type="NCBI Taxonomy" id="228958"/>
    <lineage>
        <taxon>Bacteria</taxon>
        <taxon>Pseudomonadati</taxon>
        <taxon>Bacteroidota</taxon>
        <taxon>Flavobacteriia</taxon>
        <taxon>Flavobacteriales</taxon>
        <taxon>Flavobacteriaceae</taxon>
        <taxon>Maribacter</taxon>
    </lineage>
</organism>
<dbReference type="EMBL" id="FQZX01000002">
    <property type="protein sequence ID" value="SHK22733.1"/>
    <property type="molecule type" value="Genomic_DNA"/>
</dbReference>
<keyword evidence="3" id="KW-1185">Reference proteome</keyword>
<dbReference type="InterPro" id="IPR000253">
    <property type="entry name" value="FHA_dom"/>
</dbReference>
<protein>
    <recommendedName>
        <fullName evidence="1">FHA domain-containing protein</fullName>
    </recommendedName>
</protein>
<evidence type="ECO:0000313" key="2">
    <source>
        <dbReference type="EMBL" id="SHK22733.1"/>
    </source>
</evidence>
<dbReference type="STRING" id="228958.SAMN04488007_2445"/>
<proteinExistence type="predicted"/>
<evidence type="ECO:0000259" key="1">
    <source>
        <dbReference type="PROSITE" id="PS50006"/>
    </source>
</evidence>
<sequence>MEENKIRCEEFTGLFVVRNCENNPTVVCEKCKKNVCNIHAFKANKIISQNSGPEVYRKKNAILCISCFVEFDARLTNDIELYSKDRSVWRRKMINRFHAEYPYMVFMADDYGSLFDSSSTVFLHDDSDDGSYFDS</sequence>
<dbReference type="PROSITE" id="PS50006">
    <property type="entry name" value="FHA_DOMAIN"/>
    <property type="match status" value="1"/>
</dbReference>
<dbReference type="RefSeq" id="WP_073244517.1">
    <property type="nucleotide sequence ID" value="NZ_FQZX01000002.1"/>
</dbReference>
<name>A0A1M6QRL3_9FLAO</name>
<dbReference type="AlphaFoldDB" id="A0A1M6QRL3"/>